<name>A0ABD6EWN4_9BILA</name>
<sequence>MPLNASSQQSLHVEQQQQYSVNSSQNTEMPMNHNVITFQSHLEPNPLVQPTVDYSIPQNIDYMIGSYPSSTVSNSGVIDVRSSNQQELHYGQASASDGRVVVKVETPDAVQEVPTVSW</sequence>
<comment type="caution">
    <text evidence="2">The sequence shown here is derived from an EMBL/GenBank/DDBJ whole genome shotgun (WGS) entry which is preliminary data.</text>
</comment>
<evidence type="ECO:0000313" key="2">
    <source>
        <dbReference type="EMBL" id="MFH4984374.1"/>
    </source>
</evidence>
<protein>
    <submittedName>
        <fullName evidence="2">Uncharacterized protein</fullName>
    </submittedName>
</protein>
<keyword evidence="3" id="KW-1185">Reference proteome</keyword>
<reference evidence="2 3" key="1">
    <citation type="submission" date="2024-08" db="EMBL/GenBank/DDBJ databases">
        <title>Gnathostoma spinigerum genome.</title>
        <authorList>
            <person name="Gonzalez-Bertolin B."/>
            <person name="Monzon S."/>
            <person name="Zaballos A."/>
            <person name="Jimenez P."/>
            <person name="Dekumyoy P."/>
            <person name="Varona S."/>
            <person name="Cuesta I."/>
            <person name="Sumanam S."/>
            <person name="Adisakwattana P."/>
            <person name="Gasser R.B."/>
            <person name="Hernandez-Gonzalez A."/>
            <person name="Young N.D."/>
            <person name="Perteguer M.J."/>
        </authorList>
    </citation>
    <scope>NUCLEOTIDE SEQUENCE [LARGE SCALE GENOMIC DNA]</scope>
    <source>
        <strain evidence="2">AL3</strain>
        <tissue evidence="2">Liver</tissue>
    </source>
</reference>
<dbReference type="Proteomes" id="UP001608902">
    <property type="component" value="Unassembled WGS sequence"/>
</dbReference>
<dbReference type="AlphaFoldDB" id="A0ABD6EWN4"/>
<organism evidence="2 3">
    <name type="scientific">Gnathostoma spinigerum</name>
    <dbReference type="NCBI Taxonomy" id="75299"/>
    <lineage>
        <taxon>Eukaryota</taxon>
        <taxon>Metazoa</taxon>
        <taxon>Ecdysozoa</taxon>
        <taxon>Nematoda</taxon>
        <taxon>Chromadorea</taxon>
        <taxon>Rhabditida</taxon>
        <taxon>Spirurina</taxon>
        <taxon>Gnathostomatomorpha</taxon>
        <taxon>Gnathostomatoidea</taxon>
        <taxon>Gnathostomatidae</taxon>
        <taxon>Gnathostoma</taxon>
    </lineage>
</organism>
<feature type="compositionally biased region" description="Low complexity" evidence="1">
    <location>
        <begin position="1"/>
        <end position="26"/>
    </location>
</feature>
<dbReference type="EMBL" id="JBGFUD010017035">
    <property type="protein sequence ID" value="MFH4984374.1"/>
    <property type="molecule type" value="Genomic_DNA"/>
</dbReference>
<proteinExistence type="predicted"/>
<accession>A0ABD6EWN4</accession>
<feature type="region of interest" description="Disordered" evidence="1">
    <location>
        <begin position="1"/>
        <end position="28"/>
    </location>
</feature>
<evidence type="ECO:0000256" key="1">
    <source>
        <dbReference type="SAM" id="MobiDB-lite"/>
    </source>
</evidence>
<evidence type="ECO:0000313" key="3">
    <source>
        <dbReference type="Proteomes" id="UP001608902"/>
    </source>
</evidence>
<gene>
    <name evidence="2" type="ORF">AB6A40_011083</name>
</gene>